<dbReference type="CDD" id="cd04842">
    <property type="entry name" value="Peptidases_S8_Kp43_protease"/>
    <property type="match status" value="1"/>
</dbReference>
<dbReference type="PROSITE" id="PS00138">
    <property type="entry name" value="SUBTILASE_SER"/>
    <property type="match status" value="1"/>
</dbReference>
<dbReference type="SUPFAM" id="SSF49785">
    <property type="entry name" value="Galactose-binding domain-like"/>
    <property type="match status" value="1"/>
</dbReference>
<evidence type="ECO:0000313" key="8">
    <source>
        <dbReference type="EMBL" id="CEJ54943.1"/>
    </source>
</evidence>
<protein>
    <recommendedName>
        <fullName evidence="7">Peptidase S8/S53 domain-containing protein</fullName>
    </recommendedName>
</protein>
<dbReference type="EMBL" id="CDHK01000001">
    <property type="protein sequence ID" value="CEJ54943.1"/>
    <property type="molecule type" value="Genomic_DNA"/>
</dbReference>
<sequence>MSYLNGNKFSLSENSGFSSLSTFDLRPSITESNYILVKLTGPLDRSKKRILSELHIQVQQFLGDNTFKCRYEPTDIDRIREQDFIENVQVLSPLLKLPPSLKTQSDYEFHDEPKSVDLVLHQAADKSVEALMQEISQITGISPENMSVRADSSIIRAQVSPKDLLEIAKIDSVGAIEEVHNLTLLNNVARDIIHADIGDSGVGSPTYYKGKGQVVTVADTGFDMGDKANTHPAFANRVRDLIPVGRTNLTSDTNGHGTHVCGSVLGNGKSDAMGGSIQGAAPEATLVVQALLTDDGKLFGSSGKTLGDLLRDAYENHESRIHTNSWGPEWDWRGQLPYNNASEELDNFVWSHQDLVVCFAAGNSGRAATPKGHIGAQAAAKNCITVGSCENLRSSRDYTCQVYDAKGLVKGDPDKISGFSSRGPTREGRIKPDIVAPGGMILSTASRAIQPISTFGKSDDKLWQFLSGTSMATPLVAGCVAVLREMLIANGLPNPSAALLKALLINGAVDTGNKRELQGFGRVDLARSMILKGKTLNRDFLEAEVADEDLKDQFTTSFNMDRYMDASTPSATLKVTMVYTDVAGALLQNNLNLSATVEIPGQDRRVRYGNMGEQENIDPAPSDGVNTVEQIVWKNLKREATVAFNVAVGGTMMADVQPFALVWSVEIDPEVEQ</sequence>
<dbReference type="InterPro" id="IPR023828">
    <property type="entry name" value="Peptidase_S8_Ser-AS"/>
</dbReference>
<evidence type="ECO:0000259" key="7">
    <source>
        <dbReference type="Pfam" id="PF00082"/>
    </source>
</evidence>
<evidence type="ECO:0000256" key="3">
    <source>
        <dbReference type="ARBA" id="ARBA00022801"/>
    </source>
</evidence>
<dbReference type="GO" id="GO:0004252">
    <property type="term" value="F:serine-type endopeptidase activity"/>
    <property type="evidence" value="ECO:0007669"/>
    <property type="project" value="UniProtKB-UniRule"/>
</dbReference>
<keyword evidence="4 6" id="KW-0720">Serine protease</keyword>
<dbReference type="SUPFAM" id="SSF52743">
    <property type="entry name" value="Subtilisin-like"/>
    <property type="match status" value="1"/>
</dbReference>
<evidence type="ECO:0000256" key="1">
    <source>
        <dbReference type="ARBA" id="ARBA00022670"/>
    </source>
</evidence>
<dbReference type="Gene3D" id="3.40.50.200">
    <property type="entry name" value="Peptidase S8/S53 domain"/>
    <property type="match status" value="1"/>
</dbReference>
<dbReference type="PANTHER" id="PTHR43399">
    <property type="entry name" value="SUBTILISIN-RELATED"/>
    <property type="match status" value="1"/>
</dbReference>
<keyword evidence="3 6" id="KW-0378">Hydrolase</keyword>
<feature type="domain" description="Peptidase S8/S53" evidence="7">
    <location>
        <begin position="210"/>
        <end position="521"/>
    </location>
</feature>
<evidence type="ECO:0000313" key="9">
    <source>
        <dbReference type="Proteomes" id="UP000042958"/>
    </source>
</evidence>
<accession>A0A0F7TIX3</accession>
<dbReference type="InterPro" id="IPR008979">
    <property type="entry name" value="Galactose-bd-like_sf"/>
</dbReference>
<dbReference type="Pfam" id="PF00082">
    <property type="entry name" value="Peptidase_S8"/>
    <property type="match status" value="1"/>
</dbReference>
<proteinExistence type="inferred from homology"/>
<dbReference type="Proteomes" id="UP000042958">
    <property type="component" value="Unassembled WGS sequence"/>
</dbReference>
<comment type="similarity">
    <text evidence="6">Belongs to the peptidase S8 family.</text>
</comment>
<keyword evidence="1 6" id="KW-0645">Protease</keyword>
<dbReference type="InterPro" id="IPR022398">
    <property type="entry name" value="Peptidase_S8_His-AS"/>
</dbReference>
<dbReference type="PANTHER" id="PTHR43399:SF5">
    <property type="entry name" value="PEPTIDASE S8 FAMILY WITH PROTEASE-ASSOCIATED DOMAIN"/>
    <property type="match status" value="1"/>
</dbReference>
<keyword evidence="5" id="KW-0865">Zymogen</keyword>
<feature type="active site" description="Charge relay system" evidence="6">
    <location>
        <position position="256"/>
    </location>
</feature>
<dbReference type="PROSITE" id="PS51892">
    <property type="entry name" value="SUBTILASE"/>
    <property type="match status" value="1"/>
</dbReference>
<reference evidence="9" key="1">
    <citation type="journal article" date="2015" name="Genome Announc.">
        <title>Draft genome sequence of the fungus Penicillium brasilianum MG11.</title>
        <authorList>
            <person name="Horn F."/>
            <person name="Linde J."/>
            <person name="Mattern D.J."/>
            <person name="Walther G."/>
            <person name="Guthke R."/>
            <person name="Brakhage A.A."/>
            <person name="Valiante V."/>
        </authorList>
    </citation>
    <scope>NUCLEOTIDE SEQUENCE [LARGE SCALE GENOMIC DNA]</scope>
    <source>
        <strain evidence="9">MG11</strain>
    </source>
</reference>
<dbReference type="PROSITE" id="PS00137">
    <property type="entry name" value="SUBTILASE_HIS"/>
    <property type="match status" value="1"/>
</dbReference>
<dbReference type="PRINTS" id="PR00723">
    <property type="entry name" value="SUBTILISIN"/>
</dbReference>
<dbReference type="GO" id="GO:0006508">
    <property type="term" value="P:proteolysis"/>
    <property type="evidence" value="ECO:0007669"/>
    <property type="project" value="UniProtKB-KW"/>
</dbReference>
<gene>
    <name evidence="8" type="ORF">PMG11_01229</name>
</gene>
<dbReference type="AlphaFoldDB" id="A0A0F7TIX3"/>
<dbReference type="InterPro" id="IPR000209">
    <property type="entry name" value="Peptidase_S8/S53_dom"/>
</dbReference>
<evidence type="ECO:0000256" key="4">
    <source>
        <dbReference type="ARBA" id="ARBA00022825"/>
    </source>
</evidence>
<dbReference type="InterPro" id="IPR051048">
    <property type="entry name" value="Peptidase_S8/S53_subtilisin"/>
</dbReference>
<dbReference type="InterPro" id="IPR015500">
    <property type="entry name" value="Peptidase_S8_subtilisin-rel"/>
</dbReference>
<dbReference type="STRING" id="104259.A0A0F7TIX3"/>
<evidence type="ECO:0000256" key="2">
    <source>
        <dbReference type="ARBA" id="ARBA00022729"/>
    </source>
</evidence>
<dbReference type="InterPro" id="IPR034058">
    <property type="entry name" value="TagA/B/C/D_pept_dom"/>
</dbReference>
<organism evidence="8 9">
    <name type="scientific">Penicillium brasilianum</name>
    <dbReference type="NCBI Taxonomy" id="104259"/>
    <lineage>
        <taxon>Eukaryota</taxon>
        <taxon>Fungi</taxon>
        <taxon>Dikarya</taxon>
        <taxon>Ascomycota</taxon>
        <taxon>Pezizomycotina</taxon>
        <taxon>Eurotiomycetes</taxon>
        <taxon>Eurotiomycetidae</taxon>
        <taxon>Eurotiales</taxon>
        <taxon>Aspergillaceae</taxon>
        <taxon>Penicillium</taxon>
    </lineage>
</organism>
<keyword evidence="9" id="KW-1185">Reference proteome</keyword>
<evidence type="ECO:0000256" key="6">
    <source>
        <dbReference type="PROSITE-ProRule" id="PRU01240"/>
    </source>
</evidence>
<name>A0A0F7TIX3_PENBI</name>
<dbReference type="Gene3D" id="2.60.120.380">
    <property type="match status" value="1"/>
</dbReference>
<keyword evidence="2" id="KW-0732">Signal</keyword>
<feature type="active site" description="Charge relay system" evidence="6">
    <location>
        <position position="219"/>
    </location>
</feature>
<dbReference type="InterPro" id="IPR036852">
    <property type="entry name" value="Peptidase_S8/S53_dom_sf"/>
</dbReference>
<feature type="active site" description="Charge relay system" evidence="6">
    <location>
        <position position="470"/>
    </location>
</feature>
<dbReference type="OrthoDB" id="10256524at2759"/>
<evidence type="ECO:0000256" key="5">
    <source>
        <dbReference type="ARBA" id="ARBA00023145"/>
    </source>
</evidence>